<evidence type="ECO:0008006" key="4">
    <source>
        <dbReference type="Google" id="ProtNLM"/>
    </source>
</evidence>
<keyword evidence="1" id="KW-1133">Transmembrane helix</keyword>
<feature type="transmembrane region" description="Helical" evidence="1">
    <location>
        <begin position="6"/>
        <end position="37"/>
    </location>
</feature>
<evidence type="ECO:0000256" key="1">
    <source>
        <dbReference type="SAM" id="Phobius"/>
    </source>
</evidence>
<feature type="transmembrane region" description="Helical" evidence="1">
    <location>
        <begin position="49"/>
        <end position="69"/>
    </location>
</feature>
<feature type="transmembrane region" description="Helical" evidence="1">
    <location>
        <begin position="89"/>
        <end position="117"/>
    </location>
</feature>
<dbReference type="eggNOG" id="COG2839">
    <property type="taxonomic scope" value="Bacteria"/>
</dbReference>
<organism evidence="2 3">
    <name type="scientific">Syntrophobotulus glycolicus (strain DSM 8271 / FlGlyR)</name>
    <dbReference type="NCBI Taxonomy" id="645991"/>
    <lineage>
        <taxon>Bacteria</taxon>
        <taxon>Bacillati</taxon>
        <taxon>Bacillota</taxon>
        <taxon>Clostridia</taxon>
        <taxon>Eubacteriales</taxon>
        <taxon>Desulfitobacteriaceae</taxon>
        <taxon>Syntrophobotulus</taxon>
    </lineage>
</organism>
<keyword evidence="1" id="KW-0812">Transmembrane</keyword>
<reference evidence="3" key="2">
    <citation type="submission" date="2011-02" db="EMBL/GenBank/DDBJ databases">
        <title>The complete genome of Syntrophobotulus glycolicus DSM 8271.</title>
        <authorList>
            <person name="Lucas S."/>
            <person name="Copeland A."/>
            <person name="Lapidus A."/>
            <person name="Bruce D."/>
            <person name="Goodwin L."/>
            <person name="Pitluck S."/>
            <person name="Kyrpides N."/>
            <person name="Mavromatis K."/>
            <person name="Pagani I."/>
            <person name="Ivanova N."/>
            <person name="Mikhailova N."/>
            <person name="Chertkov O."/>
            <person name="Held B."/>
            <person name="Detter J.C."/>
            <person name="Tapia R."/>
            <person name="Han C."/>
            <person name="Land M."/>
            <person name="Hauser L."/>
            <person name="Markowitz V."/>
            <person name="Cheng J.-F."/>
            <person name="Hugenholtz P."/>
            <person name="Woyke T."/>
            <person name="Wu D."/>
            <person name="Spring S."/>
            <person name="Schroeder M."/>
            <person name="Brambilla E."/>
            <person name="Klenk H.-P."/>
            <person name="Eisen J.A."/>
        </authorList>
    </citation>
    <scope>NUCLEOTIDE SEQUENCE [LARGE SCALE GENOMIC DNA]</scope>
    <source>
        <strain evidence="3">DSM 8271 / FlGlyR</strain>
    </source>
</reference>
<dbReference type="AlphaFoldDB" id="F0T1G3"/>
<sequence length="159" mass="16860">MATTALIITIILFIAGLIGTILPVLPGAVLIYGGMVFYGFMTGFSTLNAYFYVLQGVVFILIFFIDYFASAVGTKRFGGSKQAAWGSVIGSIIGIITMGPLGLVIGPFAGAVIAELIRGTELKQTLRAGFGTLVGLLGGTVLKLFAEIIMIIYFFMRIS</sequence>
<dbReference type="Proteomes" id="UP000007488">
    <property type="component" value="Chromosome"/>
</dbReference>
<keyword evidence="1" id="KW-0472">Membrane</keyword>
<feature type="transmembrane region" description="Helical" evidence="1">
    <location>
        <begin position="129"/>
        <end position="156"/>
    </location>
</feature>
<dbReference type="Pfam" id="PF04306">
    <property type="entry name" value="DUF456"/>
    <property type="match status" value="1"/>
</dbReference>
<dbReference type="HOGENOM" id="CLU_109297_0_1_9"/>
<dbReference type="EMBL" id="CP002547">
    <property type="protein sequence ID" value="ADY56304.1"/>
    <property type="molecule type" value="Genomic_DNA"/>
</dbReference>
<dbReference type="RefSeq" id="WP_013625171.1">
    <property type="nucleotide sequence ID" value="NC_015172.1"/>
</dbReference>
<reference evidence="2 3" key="1">
    <citation type="journal article" date="2011" name="Stand. Genomic Sci.">
        <title>Complete genome sequence of Syntrophobotulus glycolicus type strain (FlGlyR).</title>
        <authorList>
            <person name="Han C."/>
            <person name="Mwirichia R."/>
            <person name="Chertkov O."/>
            <person name="Held B."/>
            <person name="Lapidus A."/>
            <person name="Nolan M."/>
            <person name="Lucas S."/>
            <person name="Hammon N."/>
            <person name="Deshpande S."/>
            <person name="Cheng J.F."/>
            <person name="Tapia R."/>
            <person name="Goodwin L."/>
            <person name="Pitluck S."/>
            <person name="Huntemann M."/>
            <person name="Liolios K."/>
            <person name="Ivanova N."/>
            <person name="Pagani I."/>
            <person name="Mavromatis K."/>
            <person name="Ovchinikova G."/>
            <person name="Pati A."/>
            <person name="Chen A."/>
            <person name="Palaniappan K."/>
            <person name="Land M."/>
            <person name="Hauser L."/>
            <person name="Brambilla E.M."/>
            <person name="Rohde M."/>
            <person name="Spring S."/>
            <person name="Sikorski J."/>
            <person name="Goker M."/>
            <person name="Woyke T."/>
            <person name="Bristow J."/>
            <person name="Eisen J.A."/>
            <person name="Markowitz V."/>
            <person name="Hugenholtz P."/>
            <person name="Kyrpides N.C."/>
            <person name="Klenk H.P."/>
            <person name="Detter J.C."/>
        </authorList>
    </citation>
    <scope>NUCLEOTIDE SEQUENCE [LARGE SCALE GENOMIC DNA]</scope>
    <source>
        <strain evidence="3">DSM 8271 / FlGlyR</strain>
    </source>
</reference>
<dbReference type="PANTHER" id="PTHR39165">
    <property type="entry name" value="IG HYPOTHETICAL 17883"/>
    <property type="match status" value="1"/>
</dbReference>
<dbReference type="OrthoDB" id="9808460at2"/>
<protein>
    <recommendedName>
        <fullName evidence="4">DUF456 domain-containing protein</fullName>
    </recommendedName>
</protein>
<name>F0T1G3_SYNGF</name>
<dbReference type="STRING" id="645991.Sgly_2011"/>
<accession>F0T1G3</accession>
<keyword evidence="3" id="KW-1185">Reference proteome</keyword>
<dbReference type="PANTHER" id="PTHR39165:SF1">
    <property type="entry name" value="DUF456 DOMAIN-CONTAINING PROTEIN"/>
    <property type="match status" value="1"/>
</dbReference>
<dbReference type="KEGG" id="sgy:Sgly_2011"/>
<dbReference type="InterPro" id="IPR007403">
    <property type="entry name" value="DUF456"/>
</dbReference>
<evidence type="ECO:0000313" key="3">
    <source>
        <dbReference type="Proteomes" id="UP000007488"/>
    </source>
</evidence>
<evidence type="ECO:0000313" key="2">
    <source>
        <dbReference type="EMBL" id="ADY56304.1"/>
    </source>
</evidence>
<gene>
    <name evidence="2" type="ordered locus">Sgly_2011</name>
</gene>
<proteinExistence type="predicted"/>